<sequence>MRLLVLSPVRGLWPMEPLEGLGTYPTPRPQHFAPACGVAIFTSQSPKKMTQNKKVIPVTGATSGIGYETVAVLSTASFDFHWLTQRLYLSDPIRRCGPEVNRGGQRADPSTIRQTGRAHQQRWIIVYHPADMISAFRQSFEANVFNQMLVTETLEPLLEKSRTPYVIYVSSETGSITTHLDPTKYNKLRDKPYRISKSALNMLATCHRHNYGE</sequence>
<protein>
    <submittedName>
        <fullName evidence="3">Short-chain dehydrogenase/reductase SDR</fullName>
    </submittedName>
</protein>
<dbReference type="PANTHER" id="PTHR43008:SF8">
    <property type="entry name" value="BENZIL REDUCTASE ((S)-BENZOIN FORMING) IRC24"/>
    <property type="match status" value="1"/>
</dbReference>
<dbReference type="SUPFAM" id="SSF51735">
    <property type="entry name" value="NAD(P)-binding Rossmann-fold domains"/>
    <property type="match status" value="1"/>
</dbReference>
<organism evidence="3 4">
    <name type="scientific">Seiridium unicorne</name>
    <dbReference type="NCBI Taxonomy" id="138068"/>
    <lineage>
        <taxon>Eukaryota</taxon>
        <taxon>Fungi</taxon>
        <taxon>Dikarya</taxon>
        <taxon>Ascomycota</taxon>
        <taxon>Pezizomycotina</taxon>
        <taxon>Sordariomycetes</taxon>
        <taxon>Xylariomycetidae</taxon>
        <taxon>Amphisphaeriales</taxon>
        <taxon>Sporocadaceae</taxon>
        <taxon>Seiridium</taxon>
    </lineage>
</organism>
<keyword evidence="4" id="KW-1185">Reference proteome</keyword>
<evidence type="ECO:0000256" key="1">
    <source>
        <dbReference type="ARBA" id="ARBA00006484"/>
    </source>
</evidence>
<comment type="similarity">
    <text evidence="1">Belongs to the short-chain dehydrogenases/reductases (SDR) family.</text>
</comment>
<dbReference type="PANTHER" id="PTHR43008">
    <property type="entry name" value="BENZIL REDUCTASE"/>
    <property type="match status" value="1"/>
</dbReference>
<keyword evidence="2" id="KW-0560">Oxidoreductase</keyword>
<reference evidence="3 4" key="1">
    <citation type="journal article" date="2024" name="J. Plant Pathol.">
        <title>Sequence and assembly of the genome of Seiridium unicorne, isolate CBS 538.82, causal agent of cypress canker disease.</title>
        <authorList>
            <person name="Scali E."/>
            <person name="Rocca G.D."/>
            <person name="Danti R."/>
            <person name="Garbelotto M."/>
            <person name="Barberini S."/>
            <person name="Baroncelli R."/>
            <person name="Emiliani G."/>
        </authorList>
    </citation>
    <scope>NUCLEOTIDE SEQUENCE [LARGE SCALE GENOMIC DNA]</scope>
    <source>
        <strain evidence="3 4">BM-138-508</strain>
    </source>
</reference>
<dbReference type="Gene3D" id="3.40.50.720">
    <property type="entry name" value="NAD(P)-binding Rossmann-like Domain"/>
    <property type="match status" value="1"/>
</dbReference>
<comment type="caution">
    <text evidence="3">The sequence shown here is derived from an EMBL/GenBank/DDBJ whole genome shotgun (WGS) entry which is preliminary data.</text>
</comment>
<accession>A0ABR2URQ8</accession>
<name>A0ABR2URQ8_9PEZI</name>
<dbReference type="EMBL" id="JARVKF010000399">
    <property type="protein sequence ID" value="KAK9417350.1"/>
    <property type="molecule type" value="Genomic_DNA"/>
</dbReference>
<gene>
    <name evidence="3" type="ORF">SUNI508_08930</name>
</gene>
<dbReference type="Proteomes" id="UP001408356">
    <property type="component" value="Unassembled WGS sequence"/>
</dbReference>
<proteinExistence type="inferred from homology"/>
<dbReference type="InterPro" id="IPR036291">
    <property type="entry name" value="NAD(P)-bd_dom_sf"/>
</dbReference>
<evidence type="ECO:0000313" key="3">
    <source>
        <dbReference type="EMBL" id="KAK9417350.1"/>
    </source>
</evidence>
<evidence type="ECO:0000256" key="2">
    <source>
        <dbReference type="ARBA" id="ARBA00023002"/>
    </source>
</evidence>
<evidence type="ECO:0000313" key="4">
    <source>
        <dbReference type="Proteomes" id="UP001408356"/>
    </source>
</evidence>